<keyword evidence="2 3" id="KW-1015">Disulfide bond</keyword>
<evidence type="ECO:0000313" key="5">
    <source>
        <dbReference type="Proteomes" id="UP001652642"/>
    </source>
</evidence>
<dbReference type="Gene3D" id="1.10.10.740">
    <property type="entry name" value="Crisp domain"/>
    <property type="match status" value="1"/>
</dbReference>
<dbReference type="GO" id="GO:0006952">
    <property type="term" value="P:defense response"/>
    <property type="evidence" value="ECO:0007669"/>
    <property type="project" value="UniProtKB-ARBA"/>
</dbReference>
<protein>
    <submittedName>
        <fullName evidence="6">Cysteine-rich venom protein-like</fullName>
    </submittedName>
</protein>
<feature type="domain" description="ShKT" evidence="4">
    <location>
        <begin position="174"/>
        <end position="207"/>
    </location>
</feature>
<comment type="caution">
    <text evidence="3">Lacks conserved residue(s) required for the propagation of feature annotation.</text>
</comment>
<evidence type="ECO:0000256" key="2">
    <source>
        <dbReference type="ARBA" id="ARBA00023157"/>
    </source>
</evidence>
<dbReference type="InterPro" id="IPR042076">
    <property type="entry name" value="Crisp-like_dom"/>
</dbReference>
<dbReference type="GO" id="GO:0005576">
    <property type="term" value="C:extracellular region"/>
    <property type="evidence" value="ECO:0007669"/>
    <property type="project" value="UniProtKB-ARBA"/>
</dbReference>
<dbReference type="Pfam" id="PF00188">
    <property type="entry name" value="CAP"/>
    <property type="match status" value="1"/>
</dbReference>
<evidence type="ECO:0000256" key="1">
    <source>
        <dbReference type="ARBA" id="ARBA00009923"/>
    </source>
</evidence>
<evidence type="ECO:0000259" key="4">
    <source>
        <dbReference type="PROSITE" id="PS51670"/>
    </source>
</evidence>
<feature type="disulfide bond" evidence="3">
    <location>
        <begin position="183"/>
        <end position="201"/>
    </location>
</feature>
<dbReference type="PROSITE" id="PS51670">
    <property type="entry name" value="SHKT"/>
    <property type="match status" value="1"/>
</dbReference>
<evidence type="ECO:0000256" key="3">
    <source>
        <dbReference type="PROSITE-ProRule" id="PRU01005"/>
    </source>
</evidence>
<comment type="similarity">
    <text evidence="1">Belongs to the CRISP family.</text>
</comment>
<dbReference type="PANTHER" id="PTHR10334">
    <property type="entry name" value="CYSTEINE-RICH SECRETORY PROTEIN-RELATED"/>
    <property type="match status" value="1"/>
</dbReference>
<dbReference type="GeneID" id="110077495"/>
<keyword evidence="5" id="KW-1185">Reference proteome</keyword>
<dbReference type="InterPro" id="IPR001283">
    <property type="entry name" value="CRISP-related"/>
</dbReference>
<dbReference type="InterPro" id="IPR013871">
    <property type="entry name" value="Cysteine_rich_secretory"/>
</dbReference>
<dbReference type="RefSeq" id="XP_020646264.2">
    <property type="nucleotide sequence ID" value="XM_020790605.2"/>
</dbReference>
<sequence>MPAKIQKDIIDKHNAIRRSVKPTASNMLKMTWDPKASETAKKWVSKCKEGISPAEERIVDGIYCGENVYQSTTPTSWENIIQYWGTKASNFRYRIGPVGDLNGSDIYTQLIWYNSHRVGCAAAVCKDQLTPFRYICHYCPAGNRKPLMRTPYKAGRPCEACPNSCENKLCTNSCKYADRITDCDVLLGMSSCSEELMKTNCKATCTCKTEIK</sequence>
<dbReference type="SUPFAM" id="SSF57546">
    <property type="entry name" value="Crisp domain-like"/>
    <property type="match status" value="1"/>
</dbReference>
<dbReference type="Pfam" id="PF08562">
    <property type="entry name" value="Crisp"/>
    <property type="match status" value="1"/>
</dbReference>
<accession>A0A6J0TJ30</accession>
<dbReference type="KEGG" id="pvt:110077495"/>
<dbReference type="AlphaFoldDB" id="A0A6J0TJ30"/>
<organism evidence="5 6">
    <name type="scientific">Pogona vitticeps</name>
    <name type="common">central bearded dragon</name>
    <dbReference type="NCBI Taxonomy" id="103695"/>
    <lineage>
        <taxon>Eukaryota</taxon>
        <taxon>Metazoa</taxon>
        <taxon>Chordata</taxon>
        <taxon>Craniata</taxon>
        <taxon>Vertebrata</taxon>
        <taxon>Euteleostomi</taxon>
        <taxon>Lepidosauria</taxon>
        <taxon>Squamata</taxon>
        <taxon>Bifurcata</taxon>
        <taxon>Unidentata</taxon>
        <taxon>Episquamata</taxon>
        <taxon>Toxicofera</taxon>
        <taxon>Iguania</taxon>
        <taxon>Acrodonta</taxon>
        <taxon>Agamidae</taxon>
        <taxon>Amphibolurinae</taxon>
        <taxon>Pogona</taxon>
    </lineage>
</organism>
<proteinExistence type="inferred from homology"/>
<reference evidence="5" key="1">
    <citation type="submission" date="2025-05" db="UniProtKB">
        <authorList>
            <consortium name="RefSeq"/>
        </authorList>
    </citation>
    <scope>NUCLEOTIDE SEQUENCE [LARGE SCALE GENOMIC DNA]</scope>
</reference>
<feature type="disulfide bond" evidence="3">
    <location>
        <begin position="192"/>
        <end position="205"/>
    </location>
</feature>
<dbReference type="InterPro" id="IPR003582">
    <property type="entry name" value="ShKT_dom"/>
</dbReference>
<reference evidence="6" key="2">
    <citation type="submission" date="2025-08" db="UniProtKB">
        <authorList>
            <consortium name="RefSeq"/>
        </authorList>
    </citation>
    <scope>IDENTIFICATION</scope>
</reference>
<dbReference type="SMART" id="SM00198">
    <property type="entry name" value="SCP"/>
    <property type="match status" value="1"/>
</dbReference>
<dbReference type="PRINTS" id="PR00837">
    <property type="entry name" value="V5TPXLIKE"/>
</dbReference>
<dbReference type="Proteomes" id="UP001652642">
    <property type="component" value="Chromosome 1"/>
</dbReference>
<name>A0A6J0TJ30_9SAUR</name>
<dbReference type="InterPro" id="IPR035940">
    <property type="entry name" value="CAP_sf"/>
</dbReference>
<dbReference type="InterPro" id="IPR014044">
    <property type="entry name" value="CAP_dom"/>
</dbReference>
<dbReference type="Gene3D" id="3.40.33.10">
    <property type="entry name" value="CAP"/>
    <property type="match status" value="1"/>
</dbReference>
<dbReference type="OrthoDB" id="737510at2759"/>
<evidence type="ECO:0000313" key="6">
    <source>
        <dbReference type="RefSeq" id="XP_020646264.2"/>
    </source>
</evidence>
<gene>
    <name evidence="6" type="primary">LOC110077495</name>
</gene>
<dbReference type="SUPFAM" id="SSF55797">
    <property type="entry name" value="PR-1-like"/>
    <property type="match status" value="1"/>
</dbReference>